<sequence>MTRPAAQRKGPRSVSRHTPAADPEAARKLISDFSLEMTGKDVAALEEAASAIPPGTKINVTFLGNEDLDMRVAAAKAVADLGFIPVPHISARRLASEAQLQEFLGRLQEVGATGHVFAVGGDPAEPEGPYPDSLSVIRSGLLQAHGVTEVSIAGYPEGHPDIETDVLWRHLEDKAAALKEQELGAVILTQFAFDTDPVMTWIEQVRDRGIDAQIRIGTPGPAGIKRLIGFARRFGVGANAMIVKKYGFSLTNLMGTAGPDRFVSDLSTLLAAQPASGDVKLHFYTFGGLLATAEWVQQYGAATSSEPRS</sequence>
<dbReference type="Pfam" id="PF02219">
    <property type="entry name" value="MTHFR"/>
    <property type="match status" value="1"/>
</dbReference>
<dbReference type="Proteomes" id="UP001183582">
    <property type="component" value="Unassembled WGS sequence"/>
</dbReference>
<feature type="region of interest" description="Disordered" evidence="9">
    <location>
        <begin position="1"/>
        <end position="23"/>
    </location>
</feature>
<evidence type="ECO:0000256" key="2">
    <source>
        <dbReference type="ARBA" id="ARBA00004777"/>
    </source>
</evidence>
<protein>
    <recommendedName>
        <fullName evidence="8">Methylenetetrahydrofolate reductase</fullName>
    </recommendedName>
</protein>
<accession>A0AAJ2HIJ7</accession>
<dbReference type="Gene3D" id="3.20.20.220">
    <property type="match status" value="1"/>
</dbReference>
<keyword evidence="5 8" id="KW-0274">FAD</keyword>
<evidence type="ECO:0000256" key="3">
    <source>
        <dbReference type="ARBA" id="ARBA00006743"/>
    </source>
</evidence>
<keyword evidence="4 8" id="KW-0285">Flavoprotein</keyword>
<comment type="similarity">
    <text evidence="3 8">Belongs to the methylenetetrahydrofolate reductase family.</text>
</comment>
<comment type="cofactor">
    <cofactor evidence="1 8">
        <name>FAD</name>
        <dbReference type="ChEBI" id="CHEBI:57692"/>
    </cofactor>
</comment>
<evidence type="ECO:0000313" key="11">
    <source>
        <dbReference type="Proteomes" id="UP001183582"/>
    </source>
</evidence>
<evidence type="ECO:0000256" key="4">
    <source>
        <dbReference type="ARBA" id="ARBA00022630"/>
    </source>
</evidence>
<dbReference type="GO" id="GO:0071949">
    <property type="term" value="F:FAD binding"/>
    <property type="evidence" value="ECO:0007669"/>
    <property type="project" value="TreeGrafter"/>
</dbReference>
<comment type="pathway">
    <text evidence="2 8">One-carbon metabolism; tetrahydrofolate interconversion.</text>
</comment>
<dbReference type="InterPro" id="IPR003171">
    <property type="entry name" value="Mehydrof_redctse-like"/>
</dbReference>
<dbReference type="SUPFAM" id="SSF51730">
    <property type="entry name" value="FAD-linked oxidoreductase"/>
    <property type="match status" value="1"/>
</dbReference>
<dbReference type="GO" id="GO:0035999">
    <property type="term" value="P:tetrahydrofolate interconversion"/>
    <property type="evidence" value="ECO:0007669"/>
    <property type="project" value="TreeGrafter"/>
</dbReference>
<dbReference type="GO" id="GO:0009086">
    <property type="term" value="P:methionine biosynthetic process"/>
    <property type="evidence" value="ECO:0007669"/>
    <property type="project" value="TreeGrafter"/>
</dbReference>
<comment type="catalytic activity">
    <reaction evidence="7">
        <text>(6S)-5-methyl-5,6,7,8-tetrahydrofolate + NAD(+) = (6R)-5,10-methylene-5,6,7,8-tetrahydrofolate + NADH + H(+)</text>
        <dbReference type="Rhea" id="RHEA:19821"/>
        <dbReference type="ChEBI" id="CHEBI:15378"/>
        <dbReference type="ChEBI" id="CHEBI:15636"/>
        <dbReference type="ChEBI" id="CHEBI:18608"/>
        <dbReference type="ChEBI" id="CHEBI:57540"/>
        <dbReference type="ChEBI" id="CHEBI:57945"/>
        <dbReference type="EC" id="1.5.1.54"/>
    </reaction>
    <physiologicalReaction direction="right-to-left" evidence="7">
        <dbReference type="Rhea" id="RHEA:19823"/>
    </physiologicalReaction>
</comment>
<gene>
    <name evidence="10" type="ORF">KZC50_05310</name>
</gene>
<keyword evidence="6 8" id="KW-0560">Oxidoreductase</keyword>
<evidence type="ECO:0000256" key="8">
    <source>
        <dbReference type="RuleBase" id="RU003862"/>
    </source>
</evidence>
<comment type="caution">
    <text evidence="10">The sequence shown here is derived from an EMBL/GenBank/DDBJ whole genome shotgun (WGS) entry which is preliminary data.</text>
</comment>
<reference evidence="10 11" key="1">
    <citation type="submission" date="2021-06" db="EMBL/GenBank/DDBJ databases">
        <title>Genome-based taxonomic framework of Microbacterium strains isolated from marine environment, the description of four new species and reclassification of four preexisting species.</title>
        <authorList>
            <person name="Lee S.D."/>
            <person name="Kim S.-M."/>
            <person name="Byeon Y.-S."/>
            <person name="Yang H.L."/>
            <person name="Kim I.S."/>
        </authorList>
    </citation>
    <scope>NUCLEOTIDE SEQUENCE [LARGE SCALE GENOMIC DNA]</scope>
    <source>
        <strain evidence="10 11">KACC 20514</strain>
    </source>
</reference>
<evidence type="ECO:0000313" key="10">
    <source>
        <dbReference type="EMBL" id="MDS0245029.1"/>
    </source>
</evidence>
<name>A0AAJ2HIJ7_9MICO</name>
<dbReference type="GO" id="GO:0005829">
    <property type="term" value="C:cytosol"/>
    <property type="evidence" value="ECO:0007669"/>
    <property type="project" value="TreeGrafter"/>
</dbReference>
<evidence type="ECO:0000256" key="7">
    <source>
        <dbReference type="ARBA" id="ARBA00048628"/>
    </source>
</evidence>
<evidence type="ECO:0000256" key="9">
    <source>
        <dbReference type="SAM" id="MobiDB-lite"/>
    </source>
</evidence>
<dbReference type="EMBL" id="JAHWXH010000001">
    <property type="protein sequence ID" value="MDS0245029.1"/>
    <property type="molecule type" value="Genomic_DNA"/>
</dbReference>
<proteinExistence type="inferred from homology"/>
<dbReference type="InterPro" id="IPR029041">
    <property type="entry name" value="FAD-linked_oxidoreductase-like"/>
</dbReference>
<dbReference type="PANTHER" id="PTHR45754:SF3">
    <property type="entry name" value="METHYLENETETRAHYDROFOLATE REDUCTASE (NADPH)"/>
    <property type="match status" value="1"/>
</dbReference>
<dbReference type="GO" id="GO:0106312">
    <property type="term" value="F:methylenetetrahydrofolate reductase (NADH) activity"/>
    <property type="evidence" value="ECO:0007669"/>
    <property type="project" value="UniProtKB-EC"/>
</dbReference>
<dbReference type="AlphaFoldDB" id="A0AAJ2HIJ7"/>
<evidence type="ECO:0000256" key="1">
    <source>
        <dbReference type="ARBA" id="ARBA00001974"/>
    </source>
</evidence>
<evidence type="ECO:0000256" key="6">
    <source>
        <dbReference type="ARBA" id="ARBA00023002"/>
    </source>
</evidence>
<evidence type="ECO:0000256" key="5">
    <source>
        <dbReference type="ARBA" id="ARBA00022827"/>
    </source>
</evidence>
<dbReference type="PANTHER" id="PTHR45754">
    <property type="entry name" value="METHYLENETETRAHYDROFOLATE REDUCTASE"/>
    <property type="match status" value="1"/>
</dbReference>
<organism evidence="10 11">
    <name type="scientific">Microbacterium aurantiacum</name>
    <dbReference type="NCBI Taxonomy" id="162393"/>
    <lineage>
        <taxon>Bacteria</taxon>
        <taxon>Bacillati</taxon>
        <taxon>Actinomycetota</taxon>
        <taxon>Actinomycetes</taxon>
        <taxon>Micrococcales</taxon>
        <taxon>Microbacteriaceae</taxon>
        <taxon>Microbacterium</taxon>
    </lineage>
</organism>